<name>A0ABQ5V370_9PROT</name>
<evidence type="ECO:0000313" key="1">
    <source>
        <dbReference type="EMBL" id="GLQ21979.1"/>
    </source>
</evidence>
<gene>
    <name evidence="1" type="ORF">GCM10007854_29340</name>
</gene>
<organism evidence="1 2">
    <name type="scientific">Algimonas porphyrae</name>
    <dbReference type="NCBI Taxonomy" id="1128113"/>
    <lineage>
        <taxon>Bacteria</taxon>
        <taxon>Pseudomonadati</taxon>
        <taxon>Pseudomonadota</taxon>
        <taxon>Alphaproteobacteria</taxon>
        <taxon>Maricaulales</taxon>
        <taxon>Robiginitomaculaceae</taxon>
        <taxon>Algimonas</taxon>
    </lineage>
</organism>
<proteinExistence type="predicted"/>
<reference evidence="1" key="2">
    <citation type="submission" date="2023-01" db="EMBL/GenBank/DDBJ databases">
        <title>Draft genome sequence of Algimonas porphyrae strain NBRC 108216.</title>
        <authorList>
            <person name="Sun Q."/>
            <person name="Mori K."/>
        </authorList>
    </citation>
    <scope>NUCLEOTIDE SEQUENCE</scope>
    <source>
        <strain evidence="1">NBRC 108216</strain>
    </source>
</reference>
<protein>
    <recommendedName>
        <fullName evidence="3">DKNYY family protein</fullName>
    </recommendedName>
</protein>
<dbReference type="EMBL" id="BSNJ01000008">
    <property type="protein sequence ID" value="GLQ21979.1"/>
    <property type="molecule type" value="Genomic_DNA"/>
</dbReference>
<evidence type="ECO:0008006" key="3">
    <source>
        <dbReference type="Google" id="ProtNLM"/>
    </source>
</evidence>
<evidence type="ECO:0000313" key="2">
    <source>
        <dbReference type="Proteomes" id="UP001161390"/>
    </source>
</evidence>
<keyword evidence="2" id="KW-1185">Reference proteome</keyword>
<accession>A0ABQ5V370</accession>
<dbReference type="RefSeq" id="WP_284374114.1">
    <property type="nucleotide sequence ID" value="NZ_BSNJ01000008.1"/>
</dbReference>
<reference evidence="1" key="1">
    <citation type="journal article" date="2014" name="Int. J. Syst. Evol. Microbiol.">
        <title>Complete genome of a new Firmicutes species belonging to the dominant human colonic microbiota ('Ruminococcus bicirculans') reveals two chromosomes and a selective capacity to utilize plant glucans.</title>
        <authorList>
            <consortium name="NISC Comparative Sequencing Program"/>
            <person name="Wegmann U."/>
            <person name="Louis P."/>
            <person name="Goesmann A."/>
            <person name="Henrissat B."/>
            <person name="Duncan S.H."/>
            <person name="Flint H.J."/>
        </authorList>
    </citation>
    <scope>NUCLEOTIDE SEQUENCE</scope>
    <source>
        <strain evidence="1">NBRC 108216</strain>
    </source>
</reference>
<dbReference type="Proteomes" id="UP001161390">
    <property type="component" value="Unassembled WGS sequence"/>
</dbReference>
<comment type="caution">
    <text evidence="1">The sequence shown here is derived from an EMBL/GenBank/DDBJ whole genome shotgun (WGS) entry which is preliminary data.</text>
</comment>
<sequence>MADHSPLSAVEMSETRSAQVRSNLRSALRKPRLWFYLAWHYGPSTLQRIQSRANALRQGAICAALAVLVSACADPGFDQTPRTAEIPLSQATHAPQIFYADTTRECGFNIIETVHTRTYANQGDIELWCRDPADRSLIDDLDFKRLPTTHATTARSRIRNVEGYLYDTLSKRVFNGRKWVLVEDGAFAPIPDYPTQLVWHQVMEPGSDYDYIQIGRYYKGYMGYSVFTDRGYHGSFDGYFSAITAFEDDVIVNFDRQVKRYDIPMQTHDDIHILNGETVDAEDNWIYGFFPYDDVLIYGSAVRGSVNPNGPLTIYDGETLDTHILPSANAARGEAREYYSYLRYGDDVLIGTYPSGYLVNYSPDRGFTLTDSPENTYDYAYREAQSLTLLKGNPLVGMYPWGEIFERVDGAWTVKTLFDGIRDTGRLVPFDKAYRERFDLSEEEFGGAGIFERYADIFASLPPEHQPADLTDANQVALAKAAGIDTTSWGLRITHMVVMSGELCVGTGNMAGALYDADVHDWIPKRSADWYGNVFCADVPGHILVKKSQSRGATVQLLGDRIVIRKDGEIVQWADW</sequence>